<evidence type="ECO:0000313" key="4">
    <source>
        <dbReference type="Proteomes" id="UP000504606"/>
    </source>
</evidence>
<gene>
    <name evidence="5" type="primary">LOC127750722</name>
</gene>
<name>A0A9C6X4L3_FRAOC</name>
<feature type="coiled-coil region" evidence="1">
    <location>
        <begin position="175"/>
        <end position="216"/>
    </location>
</feature>
<evidence type="ECO:0000259" key="3">
    <source>
        <dbReference type="Pfam" id="PF16034"/>
    </source>
</evidence>
<dbReference type="RefSeq" id="XP_052129048.1">
    <property type="nucleotide sequence ID" value="XM_052273088.1"/>
</dbReference>
<feature type="region of interest" description="Disordered" evidence="2">
    <location>
        <begin position="16"/>
        <end position="63"/>
    </location>
</feature>
<keyword evidence="1" id="KW-0175">Coiled coil</keyword>
<proteinExistence type="predicted"/>
<feature type="region of interest" description="Disordered" evidence="2">
    <location>
        <begin position="78"/>
        <end position="101"/>
    </location>
</feature>
<accession>A0A9C6X4L3</accession>
<evidence type="ECO:0000313" key="5">
    <source>
        <dbReference type="RefSeq" id="XP_052129048.1"/>
    </source>
</evidence>
<protein>
    <submittedName>
        <fullName evidence="5">Uncharacterized protein LOC127750722</fullName>
    </submittedName>
</protein>
<sequence>MRHFHRLISLEPVSEADEYPSGSHLGLGGPLGGPLGDSLGGSLMGSESPLSSGPSSLSPTPGIGDVWNDMAAGCVTPSTGVSSGASSPGGESLVGSSSPSPEQLGPHAVLYWQLMRDHLQLQRAYQQLQQLQASSRNKDRQTRAKLESQVYDLKRALSRTSRGARAGAQAQHGALADALQDVVELRQREQSLNAELAELRDQNELLEFRLLELEGIADKVSAPPQHTTSGVHGNEIQMILFIQFYSAKPRKIHTILG</sequence>
<dbReference type="InterPro" id="IPR031994">
    <property type="entry name" value="JAKMIP_C"/>
</dbReference>
<keyword evidence="4" id="KW-1185">Reference proteome</keyword>
<dbReference type="Proteomes" id="UP000504606">
    <property type="component" value="Unplaced"/>
</dbReference>
<organism evidence="4 5">
    <name type="scientific">Frankliniella occidentalis</name>
    <name type="common">Western flower thrips</name>
    <name type="synonym">Euthrips occidentalis</name>
    <dbReference type="NCBI Taxonomy" id="133901"/>
    <lineage>
        <taxon>Eukaryota</taxon>
        <taxon>Metazoa</taxon>
        <taxon>Ecdysozoa</taxon>
        <taxon>Arthropoda</taxon>
        <taxon>Hexapoda</taxon>
        <taxon>Insecta</taxon>
        <taxon>Pterygota</taxon>
        <taxon>Neoptera</taxon>
        <taxon>Paraneoptera</taxon>
        <taxon>Thysanoptera</taxon>
        <taxon>Terebrantia</taxon>
        <taxon>Thripoidea</taxon>
        <taxon>Thripidae</taxon>
        <taxon>Frankliniella</taxon>
    </lineage>
</organism>
<evidence type="ECO:0000256" key="1">
    <source>
        <dbReference type="SAM" id="Coils"/>
    </source>
</evidence>
<evidence type="ECO:0000256" key="2">
    <source>
        <dbReference type="SAM" id="MobiDB-lite"/>
    </source>
</evidence>
<feature type="domain" description="Janus kinase and microtubule-interacting protein C-terminal" evidence="3">
    <location>
        <begin position="109"/>
        <end position="215"/>
    </location>
</feature>
<dbReference type="KEGG" id="foc:127750722"/>
<dbReference type="GeneID" id="127750722"/>
<reference evidence="5" key="1">
    <citation type="submission" date="2025-08" db="UniProtKB">
        <authorList>
            <consortium name="RefSeq"/>
        </authorList>
    </citation>
    <scope>IDENTIFICATION</scope>
    <source>
        <tissue evidence="5">Whole organism</tissue>
    </source>
</reference>
<feature type="compositionally biased region" description="Gly residues" evidence="2">
    <location>
        <begin position="25"/>
        <end position="43"/>
    </location>
</feature>
<dbReference type="AlphaFoldDB" id="A0A9C6X4L3"/>
<feature type="compositionally biased region" description="Low complexity" evidence="2">
    <location>
        <begin position="44"/>
        <end position="63"/>
    </location>
</feature>
<dbReference type="Pfam" id="PF16034">
    <property type="entry name" value="JAKMIP_CC3"/>
    <property type="match status" value="1"/>
</dbReference>